<dbReference type="GO" id="GO:0005524">
    <property type="term" value="F:ATP binding"/>
    <property type="evidence" value="ECO:0007669"/>
    <property type="project" value="UniProtKB-UniRule"/>
</dbReference>
<dbReference type="GO" id="GO:0005829">
    <property type="term" value="C:cytosol"/>
    <property type="evidence" value="ECO:0007669"/>
    <property type="project" value="TreeGrafter"/>
</dbReference>
<name>A0A8H8XAL9_9GAMM</name>
<keyword evidence="2" id="KW-0963">Cytoplasm</keyword>
<keyword evidence="2" id="KW-0067">ATP-binding</keyword>
<dbReference type="PANTHER" id="PTHR43210">
    <property type="entry name" value="DETHIOBIOTIN SYNTHETASE"/>
    <property type="match status" value="1"/>
</dbReference>
<dbReference type="UniPathway" id="UPA00078">
    <property type="reaction ID" value="UER00161"/>
</dbReference>
<dbReference type="HAMAP" id="MF_00336">
    <property type="entry name" value="BioD"/>
    <property type="match status" value="1"/>
</dbReference>
<comment type="pathway">
    <text evidence="2">Cofactor biosynthesis; biotin biosynthesis; biotin from 7,8-diaminononanoate: step 1/2.</text>
</comment>
<feature type="binding site" evidence="2">
    <location>
        <position position="92"/>
    </location>
    <ligand>
        <name>substrate</name>
    </ligand>
</feature>
<comment type="cofactor">
    <cofactor evidence="2">
        <name>Mg(2+)</name>
        <dbReference type="ChEBI" id="CHEBI:18420"/>
    </cofactor>
</comment>
<dbReference type="NCBIfam" id="TIGR00347">
    <property type="entry name" value="bioD"/>
    <property type="match status" value="1"/>
</dbReference>
<dbReference type="Pfam" id="PF13500">
    <property type="entry name" value="AAA_26"/>
    <property type="match status" value="1"/>
</dbReference>
<dbReference type="Proteomes" id="UP000643672">
    <property type="component" value="Unassembled WGS sequence"/>
</dbReference>
<feature type="binding site" evidence="2">
    <location>
        <position position="68"/>
    </location>
    <ligand>
        <name>Mg(2+)</name>
        <dbReference type="ChEBI" id="CHEBI:18420"/>
    </ligand>
</feature>
<feature type="binding site" evidence="2">
    <location>
        <position position="165"/>
    </location>
    <ligand>
        <name>Mg(2+)</name>
        <dbReference type="ChEBI" id="CHEBI:18420"/>
    </ligand>
</feature>
<dbReference type="GO" id="GO:0009102">
    <property type="term" value="P:biotin biosynthetic process"/>
    <property type="evidence" value="ECO:0007669"/>
    <property type="project" value="UniProtKB-UniRule"/>
</dbReference>
<comment type="caution">
    <text evidence="3">The sequence shown here is derived from an EMBL/GenBank/DDBJ whole genome shotgun (WGS) entry which is preliminary data.</text>
</comment>
<comment type="similarity">
    <text evidence="2">Belongs to the dethiobiotin synthetase family.</text>
</comment>
<keyword evidence="2 3" id="KW-0436">Ligase</keyword>
<dbReference type="EMBL" id="CAESAQ020000017">
    <property type="protein sequence ID" value="CAB5495119.1"/>
    <property type="molecule type" value="Genomic_DNA"/>
</dbReference>
<proteinExistence type="inferred from homology"/>
<keyword evidence="2" id="KW-0479">Metal-binding</keyword>
<evidence type="ECO:0000256" key="1">
    <source>
        <dbReference type="ARBA" id="ARBA00022756"/>
    </source>
</evidence>
<dbReference type="InterPro" id="IPR004472">
    <property type="entry name" value="DTB_synth_BioD"/>
</dbReference>
<evidence type="ECO:0000256" key="2">
    <source>
        <dbReference type="HAMAP-Rule" id="MF_00336"/>
    </source>
</evidence>
<keyword evidence="1 2" id="KW-0093">Biotin biosynthesis</keyword>
<gene>
    <name evidence="2" type="primary">bioD</name>
    <name evidence="3" type="ORF">THERMOS_234</name>
</gene>
<dbReference type="CDD" id="cd03109">
    <property type="entry name" value="DTBS"/>
    <property type="match status" value="1"/>
</dbReference>
<sequence>MGVIIPFNPNMETNTESRLTIILHSVLNMEVLTLWLLSLDYRRRVLLLKSQTMKGLFISGSGTNVGKTLIASYIIKALSVKYTVVARKPIESDCIKTADGLMPKDAVLLNNLCANPEPISAVCKFRFEACVSGEKASAEQGIIVKLQDLVDAVQPINDDDFVVVEGAGGIYSPIAQQALNSDLALALKLPVVIVVKDELGAINQALLSINAAKKHKLNIVMLVLNQITPNDLGNEEALKAYTDIEVVTFNQNKIGNFNTKVMALI</sequence>
<evidence type="ECO:0000313" key="3">
    <source>
        <dbReference type="EMBL" id="CAB5495119.1"/>
    </source>
</evidence>
<keyword evidence="2" id="KW-0547">Nucleotide-binding</keyword>
<feature type="binding site" evidence="2">
    <location>
        <position position="105"/>
    </location>
    <ligand>
        <name>ATP</name>
        <dbReference type="ChEBI" id="CHEBI:30616"/>
    </ligand>
</feature>
<keyword evidence="2" id="KW-0460">Magnesium</keyword>
<feature type="binding site" evidence="2">
    <location>
        <begin position="64"/>
        <end position="69"/>
    </location>
    <ligand>
        <name>ATP</name>
        <dbReference type="ChEBI" id="CHEBI:30616"/>
    </ligand>
</feature>
<dbReference type="GO" id="GO:0000287">
    <property type="term" value="F:magnesium ion binding"/>
    <property type="evidence" value="ECO:0007669"/>
    <property type="project" value="UniProtKB-UniRule"/>
</dbReference>
<feature type="active site" evidence="2">
    <location>
        <position position="88"/>
    </location>
</feature>
<keyword evidence="4" id="KW-1185">Reference proteome</keyword>
<evidence type="ECO:0000313" key="4">
    <source>
        <dbReference type="Proteomes" id="UP000643672"/>
    </source>
</evidence>
<protein>
    <recommendedName>
        <fullName evidence="2">ATP-dependent dethiobiotin synthetase BioD</fullName>
        <ecNumber evidence="2">6.3.3.3</ecNumber>
    </recommendedName>
    <alternativeName>
        <fullName evidence="2">DTB synthetase</fullName>
        <shortName evidence="2">DTBS</shortName>
    </alternativeName>
    <alternativeName>
        <fullName evidence="2">Dethiobiotin synthase</fullName>
    </alternativeName>
</protein>
<dbReference type="SUPFAM" id="SSF52540">
    <property type="entry name" value="P-loop containing nucleoside triphosphate hydrolases"/>
    <property type="match status" value="1"/>
</dbReference>
<comment type="caution">
    <text evidence="2">Lacks conserved residue(s) required for the propagation of feature annotation.</text>
</comment>
<dbReference type="Gene3D" id="3.40.50.300">
    <property type="entry name" value="P-loop containing nucleotide triphosphate hydrolases"/>
    <property type="match status" value="1"/>
</dbReference>
<dbReference type="GO" id="GO:0004141">
    <property type="term" value="F:dethiobiotin synthase activity"/>
    <property type="evidence" value="ECO:0007669"/>
    <property type="project" value="UniProtKB-UniRule"/>
</dbReference>
<organism evidence="3 4">
    <name type="scientific">Bathymodiolus thermophilus thioautotrophic gill symbiont</name>
    <dbReference type="NCBI Taxonomy" id="2360"/>
    <lineage>
        <taxon>Bacteria</taxon>
        <taxon>Pseudomonadati</taxon>
        <taxon>Pseudomonadota</taxon>
        <taxon>Gammaproteobacteria</taxon>
        <taxon>sulfur-oxidizing symbionts</taxon>
    </lineage>
</organism>
<dbReference type="EC" id="6.3.3.3" evidence="2"/>
<comment type="subcellular location">
    <subcellularLocation>
        <location evidence="2">Cytoplasm</location>
    </subcellularLocation>
</comment>
<feature type="binding site" evidence="2">
    <location>
        <begin position="225"/>
        <end position="226"/>
    </location>
    <ligand>
        <name>ATP</name>
        <dbReference type="ChEBI" id="CHEBI:30616"/>
    </ligand>
</feature>
<accession>A0A8H8XAL9</accession>
<comment type="catalytic activity">
    <reaction evidence="2">
        <text>(7R,8S)-7,8-diammoniononanoate + CO2 + ATP = (4R,5S)-dethiobiotin + ADP + phosphate + 3 H(+)</text>
        <dbReference type="Rhea" id="RHEA:15805"/>
        <dbReference type="ChEBI" id="CHEBI:15378"/>
        <dbReference type="ChEBI" id="CHEBI:16526"/>
        <dbReference type="ChEBI" id="CHEBI:30616"/>
        <dbReference type="ChEBI" id="CHEBI:43474"/>
        <dbReference type="ChEBI" id="CHEBI:149469"/>
        <dbReference type="ChEBI" id="CHEBI:149473"/>
        <dbReference type="ChEBI" id="CHEBI:456216"/>
        <dbReference type="EC" id="6.3.3.3"/>
    </reaction>
</comment>
<feature type="binding site" evidence="2">
    <location>
        <begin position="165"/>
        <end position="168"/>
    </location>
    <ligand>
        <name>ATP</name>
        <dbReference type="ChEBI" id="CHEBI:30616"/>
    </ligand>
</feature>
<dbReference type="PANTHER" id="PTHR43210:SF5">
    <property type="entry name" value="DETHIOBIOTIN SYNTHETASE"/>
    <property type="match status" value="1"/>
</dbReference>
<dbReference type="RefSeq" id="WP_237732488.1">
    <property type="nucleotide sequence ID" value="NZ_CAESAQ020000017.1"/>
</dbReference>
<dbReference type="InterPro" id="IPR027417">
    <property type="entry name" value="P-loop_NTPase"/>
</dbReference>
<comment type="subunit">
    <text evidence="2">Homodimer.</text>
</comment>
<feature type="binding site" evidence="2">
    <location>
        <position position="256"/>
    </location>
    <ligand>
        <name>ATP</name>
        <dbReference type="ChEBI" id="CHEBI:30616"/>
    </ligand>
</feature>
<dbReference type="AlphaFoldDB" id="A0A8H8XAL9"/>
<feature type="binding site" evidence="2">
    <location>
        <position position="105"/>
    </location>
    <ligand>
        <name>Mg(2+)</name>
        <dbReference type="ChEBI" id="CHEBI:18420"/>
    </ligand>
</feature>
<comment type="function">
    <text evidence="2">Catalyzes a mechanistically unusual reaction, the ATP-dependent insertion of CO2 between the N7 and N8 nitrogen atoms of 7,8-diaminopelargonic acid (DAPA, also called 7,8-diammoniononanoate) to form a ureido ring.</text>
</comment>
<reference evidence="3 4" key="1">
    <citation type="submission" date="2020-05" db="EMBL/GenBank/DDBJ databases">
        <authorList>
            <person name="Petersen J."/>
            <person name="Sayavedra L."/>
        </authorList>
    </citation>
    <scope>NUCLEOTIDE SEQUENCE [LARGE SCALE GENOMIC DNA]</scope>
    <source>
        <strain evidence="3">B thermophilus SOXS</strain>
    </source>
</reference>